<keyword evidence="7 8" id="KW-0924">Ammonia transport</keyword>
<evidence type="ECO:0000256" key="2">
    <source>
        <dbReference type="ARBA" id="ARBA00005887"/>
    </source>
</evidence>
<feature type="transmembrane region" description="Helical" evidence="8">
    <location>
        <begin position="244"/>
        <end position="264"/>
    </location>
</feature>
<keyword evidence="6 8" id="KW-0472">Membrane</keyword>
<evidence type="ECO:0000256" key="1">
    <source>
        <dbReference type="ARBA" id="ARBA00004141"/>
    </source>
</evidence>
<feature type="transmembrane region" description="Helical" evidence="8">
    <location>
        <begin position="84"/>
        <end position="107"/>
    </location>
</feature>
<dbReference type="NCBIfam" id="TIGR00836">
    <property type="entry name" value="amt"/>
    <property type="match status" value="1"/>
</dbReference>
<sequence>MINLLMNVVQDSVAVAETTAAVVAEVPAEVTTAVAEAAAAGATALFTANNIWMMLATALVFIMHLGFAGVEAGFGQSKNTVNILFKNTITPIIGLVTYMICGFNLMYPGEFGIIDGVFGFAGFGLDAGEGASIDYAGGGYTYWTDFLFQGMFAATAATIVSGAIAERVKISTYMLFTLIYVGIVYPILGSWKWGGGFLDAAGFYDFAGSTLVHSVGGWGALAGIIVIGPRLGKYVDGKVIDKPGTSVPLAVIGVFLLWLGWFGFNGGSVLSADPDLVSFVLVTTCMAACAGGLFGFFTAYVVFKRLDLGMVLNGILAGLVGITAGADVISVNNSLIVGAVAGVIVVLSAITLDKFKLDDVVGAVSVHLSCGIWGTLAVGIFSMNPEHTFGTQLYGVAMYALGAFPIAFAIFYILKVTVGVRVSEQHEKEGLDTHEHGIRGYTIVYDD</sequence>
<dbReference type="InterPro" id="IPR018047">
    <property type="entry name" value="Ammonium_transpt_CS"/>
</dbReference>
<keyword evidence="3 8" id="KW-0813">Transport</keyword>
<gene>
    <name evidence="10" type="ORF">N7E81_06375</name>
</gene>
<dbReference type="SUPFAM" id="SSF111352">
    <property type="entry name" value="Ammonium transporter"/>
    <property type="match status" value="1"/>
</dbReference>
<reference evidence="10" key="1">
    <citation type="submission" date="2022-10" db="EMBL/GenBank/DDBJ databases">
        <title>Comparative genomics and taxonomic characterization of three novel marine species of genus Reichenbachiella exhibiting antioxidant and polysaccharide degradation activities.</title>
        <authorList>
            <person name="Muhammad N."/>
            <person name="Lee Y.-J."/>
            <person name="Ko J."/>
            <person name="Kim S.-G."/>
        </authorList>
    </citation>
    <scope>NUCLEOTIDE SEQUENCE</scope>
    <source>
        <strain evidence="10">Wsw4-B4</strain>
    </source>
</reference>
<dbReference type="Proteomes" id="UP001062165">
    <property type="component" value="Chromosome"/>
</dbReference>
<feature type="transmembrane region" description="Helical" evidence="8">
    <location>
        <begin position="335"/>
        <end position="353"/>
    </location>
</feature>
<proteinExistence type="inferred from homology"/>
<protein>
    <recommendedName>
        <fullName evidence="8">Ammonium transporter</fullName>
    </recommendedName>
</protein>
<dbReference type="RefSeq" id="WP_263052452.1">
    <property type="nucleotide sequence ID" value="NZ_CP106735.1"/>
</dbReference>
<name>A0ABY6D3M5_9BACT</name>
<dbReference type="EMBL" id="CP106735">
    <property type="protein sequence ID" value="UXX80723.1"/>
    <property type="molecule type" value="Genomic_DNA"/>
</dbReference>
<evidence type="ECO:0000256" key="7">
    <source>
        <dbReference type="ARBA" id="ARBA00023177"/>
    </source>
</evidence>
<feature type="transmembrane region" description="Helical" evidence="8">
    <location>
        <begin position="393"/>
        <end position="414"/>
    </location>
</feature>
<comment type="subcellular location">
    <subcellularLocation>
        <location evidence="8">Cell membrane</location>
        <topology evidence="8">Multi-pass membrane protein</topology>
    </subcellularLocation>
    <subcellularLocation>
        <location evidence="1">Membrane</location>
        <topology evidence="1">Multi-pass membrane protein</topology>
    </subcellularLocation>
</comment>
<accession>A0ABY6D3M5</accession>
<dbReference type="Pfam" id="PF00909">
    <property type="entry name" value="Ammonium_transp"/>
    <property type="match status" value="1"/>
</dbReference>
<evidence type="ECO:0000313" key="11">
    <source>
        <dbReference type="Proteomes" id="UP001062165"/>
    </source>
</evidence>
<feature type="transmembrane region" description="Helical" evidence="8">
    <location>
        <begin position="172"/>
        <end position="191"/>
    </location>
</feature>
<feature type="transmembrane region" description="Helical" evidence="8">
    <location>
        <begin position="211"/>
        <end position="232"/>
    </location>
</feature>
<evidence type="ECO:0000313" key="10">
    <source>
        <dbReference type="EMBL" id="UXX80723.1"/>
    </source>
</evidence>
<feature type="transmembrane region" description="Helical" evidence="8">
    <location>
        <begin position="276"/>
        <end position="303"/>
    </location>
</feature>
<dbReference type="PROSITE" id="PS01219">
    <property type="entry name" value="AMMONIUM_TRANSP"/>
    <property type="match status" value="1"/>
</dbReference>
<dbReference type="InterPro" id="IPR029020">
    <property type="entry name" value="Ammonium/urea_transptr"/>
</dbReference>
<keyword evidence="5 8" id="KW-1133">Transmembrane helix</keyword>
<dbReference type="PANTHER" id="PTHR11730">
    <property type="entry name" value="AMMONIUM TRANSPORTER"/>
    <property type="match status" value="1"/>
</dbReference>
<evidence type="ECO:0000256" key="3">
    <source>
        <dbReference type="ARBA" id="ARBA00022448"/>
    </source>
</evidence>
<evidence type="ECO:0000256" key="5">
    <source>
        <dbReference type="ARBA" id="ARBA00022989"/>
    </source>
</evidence>
<organism evidence="10 11">
    <name type="scientific">Reichenbachiella carrageenanivorans</name>
    <dbReference type="NCBI Taxonomy" id="2979869"/>
    <lineage>
        <taxon>Bacteria</taxon>
        <taxon>Pseudomonadati</taxon>
        <taxon>Bacteroidota</taxon>
        <taxon>Cytophagia</taxon>
        <taxon>Cytophagales</taxon>
        <taxon>Reichenbachiellaceae</taxon>
        <taxon>Reichenbachiella</taxon>
    </lineage>
</organism>
<dbReference type="Gene3D" id="1.10.3430.10">
    <property type="entry name" value="Ammonium transporter AmtB like domains"/>
    <property type="match status" value="1"/>
</dbReference>
<feature type="transmembrane region" description="Helical" evidence="8">
    <location>
        <begin position="310"/>
        <end position="329"/>
    </location>
</feature>
<comment type="similarity">
    <text evidence="2 8">Belongs to the ammonia transporter channel (TC 1.A.11.2) family.</text>
</comment>
<feature type="domain" description="Ammonium transporter AmtB-like" evidence="9">
    <location>
        <begin position="51"/>
        <end position="441"/>
    </location>
</feature>
<evidence type="ECO:0000256" key="8">
    <source>
        <dbReference type="RuleBase" id="RU362002"/>
    </source>
</evidence>
<feature type="transmembrane region" description="Helical" evidence="8">
    <location>
        <begin position="146"/>
        <end position="165"/>
    </location>
</feature>
<keyword evidence="4 8" id="KW-0812">Transmembrane</keyword>
<evidence type="ECO:0000256" key="6">
    <source>
        <dbReference type="ARBA" id="ARBA00023136"/>
    </source>
</evidence>
<dbReference type="PANTHER" id="PTHR11730:SF62">
    <property type="entry name" value="AMMONIUM TRANSPORTER SLL1017-RELATED"/>
    <property type="match status" value="1"/>
</dbReference>
<feature type="transmembrane region" description="Helical" evidence="8">
    <location>
        <begin position="360"/>
        <end position="381"/>
    </location>
</feature>
<evidence type="ECO:0000256" key="4">
    <source>
        <dbReference type="ARBA" id="ARBA00022692"/>
    </source>
</evidence>
<evidence type="ECO:0000259" key="9">
    <source>
        <dbReference type="Pfam" id="PF00909"/>
    </source>
</evidence>
<keyword evidence="11" id="KW-1185">Reference proteome</keyword>
<dbReference type="InterPro" id="IPR001905">
    <property type="entry name" value="Ammonium_transpt"/>
</dbReference>
<feature type="transmembrane region" description="Helical" evidence="8">
    <location>
        <begin position="51"/>
        <end position="72"/>
    </location>
</feature>
<dbReference type="InterPro" id="IPR024041">
    <property type="entry name" value="NH4_transpt_AmtB-like_dom"/>
</dbReference>